<dbReference type="RefSeq" id="WP_088918855.1">
    <property type="nucleotide sequence ID" value="NZ_CP018632.1"/>
</dbReference>
<name>A0A2Z2NQF2_9GAMM</name>
<evidence type="ECO:0000313" key="3">
    <source>
        <dbReference type="Proteomes" id="UP000250079"/>
    </source>
</evidence>
<evidence type="ECO:0000313" key="2">
    <source>
        <dbReference type="EMBL" id="ASJ73716.1"/>
    </source>
</evidence>
<sequence length="318" mass="34170">MSIVAGIDSGGTKTIFAACDKNAKVTSFHLVDSIAPTPNAPWVGKFEDLLSLDSSVVNDAERLVLGLPFHGEDQAYSEHQSETVRRCLGDRAVVQNDVHIAFDGALAGSAGVLVLAGTGSMAWGSLNGPNDRHFRVGGWGETIGDEGSAFWIGRSALQTLSRHLDGRETAAEFSQHILSDLGIEPTQLHSWIHSSKEPRKHVATLAIIVSKLSQSGNATAHTILTQAADHLAEHVLTLWRQLKTDKPLAWSYAGGVFNSPYIVERLQERLSSAPLLPRLPPIGGALLQASHKAGWSIDDAWISQLALSLEARLKTTSN</sequence>
<accession>A0A2Z2NQF2</accession>
<dbReference type="Proteomes" id="UP000250079">
    <property type="component" value="Chromosome"/>
</dbReference>
<reference evidence="2 3" key="1">
    <citation type="submission" date="2016-12" db="EMBL/GenBank/DDBJ databases">
        <authorList>
            <person name="Song W.-J."/>
            <person name="Kurnit D.M."/>
        </authorList>
    </citation>
    <scope>NUCLEOTIDE SEQUENCE [LARGE SCALE GENOMIC DNA]</scope>
    <source>
        <strain evidence="2 3">IMCC3135</strain>
    </source>
</reference>
<dbReference type="InterPro" id="IPR002731">
    <property type="entry name" value="ATPase_BadF"/>
</dbReference>
<evidence type="ECO:0000259" key="1">
    <source>
        <dbReference type="Pfam" id="PF01869"/>
    </source>
</evidence>
<dbReference type="Gene3D" id="3.30.420.40">
    <property type="match status" value="2"/>
</dbReference>
<dbReference type="SUPFAM" id="SSF53067">
    <property type="entry name" value="Actin-like ATPase domain"/>
    <property type="match status" value="2"/>
</dbReference>
<dbReference type="OrthoDB" id="9816014at2"/>
<keyword evidence="3" id="KW-1185">Reference proteome</keyword>
<gene>
    <name evidence="2" type="ORF">IMCC3135_18185</name>
</gene>
<dbReference type="InterPro" id="IPR043129">
    <property type="entry name" value="ATPase_NBD"/>
</dbReference>
<dbReference type="CDD" id="cd24007">
    <property type="entry name" value="ASKHA_NBD_eukNAGK-like"/>
    <property type="match status" value="1"/>
</dbReference>
<dbReference type="PANTHER" id="PTHR43190:SF3">
    <property type="entry name" value="N-ACETYL-D-GLUCOSAMINE KINASE"/>
    <property type="match status" value="1"/>
</dbReference>
<protein>
    <recommendedName>
        <fullName evidence="1">ATPase BadF/BadG/BcrA/BcrD type domain-containing protein</fullName>
    </recommendedName>
</protein>
<organism evidence="2 3">
    <name type="scientific">Granulosicoccus antarcticus IMCC3135</name>
    <dbReference type="NCBI Taxonomy" id="1192854"/>
    <lineage>
        <taxon>Bacteria</taxon>
        <taxon>Pseudomonadati</taxon>
        <taxon>Pseudomonadota</taxon>
        <taxon>Gammaproteobacteria</taxon>
        <taxon>Chromatiales</taxon>
        <taxon>Granulosicoccaceae</taxon>
        <taxon>Granulosicoccus</taxon>
    </lineage>
</organism>
<proteinExistence type="predicted"/>
<dbReference type="PANTHER" id="PTHR43190">
    <property type="entry name" value="N-ACETYL-D-GLUCOSAMINE KINASE"/>
    <property type="match status" value="1"/>
</dbReference>
<dbReference type="AlphaFoldDB" id="A0A2Z2NQF2"/>
<feature type="domain" description="ATPase BadF/BadG/BcrA/BcrD type" evidence="1">
    <location>
        <begin position="6"/>
        <end position="273"/>
    </location>
</feature>
<dbReference type="Pfam" id="PF01869">
    <property type="entry name" value="BcrAD_BadFG"/>
    <property type="match status" value="1"/>
</dbReference>
<dbReference type="EMBL" id="CP018632">
    <property type="protein sequence ID" value="ASJ73716.1"/>
    <property type="molecule type" value="Genomic_DNA"/>
</dbReference>
<dbReference type="InterPro" id="IPR052519">
    <property type="entry name" value="Euk-type_GlcNAc_Kinase"/>
</dbReference>
<dbReference type="KEGG" id="gai:IMCC3135_18185"/>